<accession>A0A2T6C0V0</accession>
<evidence type="ECO:0000313" key="2">
    <source>
        <dbReference type="EMBL" id="PTX61945.1"/>
    </source>
</evidence>
<feature type="transmembrane region" description="Helical" evidence="1">
    <location>
        <begin position="50"/>
        <end position="70"/>
    </location>
</feature>
<feature type="transmembrane region" description="Helical" evidence="1">
    <location>
        <begin position="77"/>
        <end position="93"/>
    </location>
</feature>
<protein>
    <submittedName>
        <fullName evidence="2">Uncharacterized protein</fullName>
    </submittedName>
</protein>
<comment type="caution">
    <text evidence="2">The sequence shown here is derived from an EMBL/GenBank/DDBJ whole genome shotgun (WGS) entry which is preliminary data.</text>
</comment>
<evidence type="ECO:0000256" key="1">
    <source>
        <dbReference type="SAM" id="Phobius"/>
    </source>
</evidence>
<name>A0A2T6C0V0_9FLAO</name>
<reference evidence="2 3" key="1">
    <citation type="submission" date="2018-04" db="EMBL/GenBank/DDBJ databases">
        <title>Genomic Encyclopedia of Archaeal and Bacterial Type Strains, Phase II (KMG-II): from individual species to whole genera.</title>
        <authorList>
            <person name="Goeker M."/>
        </authorList>
    </citation>
    <scope>NUCLEOTIDE SEQUENCE [LARGE SCALE GENOMIC DNA]</scope>
    <source>
        <strain evidence="2 3">DSM 25731</strain>
    </source>
</reference>
<feature type="transmembrane region" description="Helical" evidence="1">
    <location>
        <begin position="105"/>
        <end position="123"/>
    </location>
</feature>
<dbReference type="Proteomes" id="UP000244090">
    <property type="component" value="Unassembled WGS sequence"/>
</dbReference>
<sequence>MKKLNLRLQNYFCLFFVISAAISGFIGRIISDVFDIHYYFIFPDANMNLVSDIFMIIYYISALTYLYFMLRKIRTSITYSIMHLLSTSTLFFYGNLQPFDYKTILILQTIATATFFLNVYYTFKTLNIKNNNHF</sequence>
<proteinExistence type="predicted"/>
<keyword evidence="1" id="KW-0472">Membrane</keyword>
<evidence type="ECO:0000313" key="3">
    <source>
        <dbReference type="Proteomes" id="UP000244090"/>
    </source>
</evidence>
<feature type="transmembrane region" description="Helical" evidence="1">
    <location>
        <begin position="12"/>
        <end position="30"/>
    </location>
</feature>
<dbReference type="EMBL" id="QBKT01000003">
    <property type="protein sequence ID" value="PTX61945.1"/>
    <property type="molecule type" value="Genomic_DNA"/>
</dbReference>
<keyword evidence="3" id="KW-1185">Reference proteome</keyword>
<gene>
    <name evidence="2" type="ORF">C8N46_10342</name>
</gene>
<dbReference type="AlphaFoldDB" id="A0A2T6C0V0"/>
<organism evidence="2 3">
    <name type="scientific">Kordia periserrulae</name>
    <dbReference type="NCBI Taxonomy" id="701523"/>
    <lineage>
        <taxon>Bacteria</taxon>
        <taxon>Pseudomonadati</taxon>
        <taxon>Bacteroidota</taxon>
        <taxon>Flavobacteriia</taxon>
        <taxon>Flavobacteriales</taxon>
        <taxon>Flavobacteriaceae</taxon>
        <taxon>Kordia</taxon>
    </lineage>
</organism>
<keyword evidence="1" id="KW-0812">Transmembrane</keyword>
<keyword evidence="1" id="KW-1133">Transmembrane helix</keyword>